<name>A0A6B2QVP6_9BURK</name>
<dbReference type="SUPFAM" id="SSF75169">
    <property type="entry name" value="DsrEFH-like"/>
    <property type="match status" value="1"/>
</dbReference>
<comment type="caution">
    <text evidence="1">The sequence shown here is derived from an EMBL/GenBank/DDBJ whole genome shotgun (WGS) entry which is preliminary data.</text>
</comment>
<evidence type="ECO:0000313" key="1">
    <source>
        <dbReference type="EMBL" id="NDY81983.1"/>
    </source>
</evidence>
<dbReference type="EMBL" id="JAAGRN010000001">
    <property type="protein sequence ID" value="NDY81983.1"/>
    <property type="molecule type" value="Genomic_DNA"/>
</dbReference>
<gene>
    <name evidence="1" type="ORF">G3I67_01945</name>
</gene>
<dbReference type="AlphaFoldDB" id="A0A6B2QVP6"/>
<sequence length="124" mass="13723">MKTLIIQLWQSSCDDVNRAATPFVLALTARAMEMTVEIHALGASIEMFVSNNDRRHLLVWPLMRPLSQYIQDALDAGVVIQACSSALRDRSLMPQDLIAECGQVIGMVSMLERATAPDTTVLTY</sequence>
<dbReference type="InterPro" id="IPR027396">
    <property type="entry name" value="DsrEFH-like"/>
</dbReference>
<dbReference type="Gene3D" id="3.40.1260.10">
    <property type="entry name" value="DsrEFH-like"/>
    <property type="match status" value="1"/>
</dbReference>
<proteinExistence type="predicted"/>
<reference evidence="1" key="1">
    <citation type="submission" date="2020-02" db="EMBL/GenBank/DDBJ databases">
        <authorList>
            <person name="Chen W.-M."/>
        </authorList>
    </citation>
    <scope>NUCLEOTIDE SEQUENCE</scope>
    <source>
        <strain evidence="1">NBD-18</strain>
    </source>
</reference>
<protein>
    <submittedName>
        <fullName evidence="1">Uncharacterized protein</fullName>
    </submittedName>
</protein>
<dbReference type="InterPro" id="IPR003787">
    <property type="entry name" value="Sulphur_relay_DsrE/F-like"/>
</dbReference>
<dbReference type="RefSeq" id="WP_163651269.1">
    <property type="nucleotide sequence ID" value="NZ_JAAGRN010000001.1"/>
</dbReference>
<dbReference type="Pfam" id="PF02635">
    <property type="entry name" value="DsrE"/>
    <property type="match status" value="1"/>
</dbReference>
<organism evidence="1">
    <name type="scientific">Sheuella amnicola</name>
    <dbReference type="NCBI Taxonomy" id="2707330"/>
    <lineage>
        <taxon>Bacteria</taxon>
        <taxon>Pseudomonadati</taxon>
        <taxon>Pseudomonadota</taxon>
        <taxon>Betaproteobacteria</taxon>
        <taxon>Burkholderiales</taxon>
        <taxon>Alcaligenaceae</taxon>
        <taxon>Sheuella</taxon>
    </lineage>
</organism>
<accession>A0A6B2QVP6</accession>